<evidence type="ECO:0000313" key="2">
    <source>
        <dbReference type="EMBL" id="MFD0284589.1"/>
    </source>
</evidence>
<evidence type="ECO:0000313" key="3">
    <source>
        <dbReference type="Proteomes" id="UP001596957"/>
    </source>
</evidence>
<comment type="caution">
    <text evidence="2">The sequence shown here is derived from an EMBL/GenBank/DDBJ whole genome shotgun (WGS) entry which is preliminary data.</text>
</comment>
<gene>
    <name evidence="2" type="ORF">ACFQZP_23515</name>
</gene>
<dbReference type="Proteomes" id="UP001596957">
    <property type="component" value="Unassembled WGS sequence"/>
</dbReference>
<dbReference type="InterPro" id="IPR000917">
    <property type="entry name" value="Sulfatase_N"/>
</dbReference>
<sequence>MRSQQAALAYADPHLGRLISALTREEPWLIIICGDHGDAFGEDGYRGRGIAHPTVLNVPYAAWHAQPVTLSAHGRTQQQPGH</sequence>
<dbReference type="RefSeq" id="WP_381260818.1">
    <property type="nucleotide sequence ID" value="NZ_JBHTBI010000045.1"/>
</dbReference>
<proteinExistence type="predicted"/>
<keyword evidence="3" id="KW-1185">Reference proteome</keyword>
<dbReference type="SUPFAM" id="SSF53649">
    <property type="entry name" value="Alkaline phosphatase-like"/>
    <property type="match status" value="1"/>
</dbReference>
<dbReference type="EMBL" id="JBHTEC010000001">
    <property type="protein sequence ID" value="MFD0284589.1"/>
    <property type="molecule type" value="Genomic_DNA"/>
</dbReference>
<name>A0ABW2VL82_9ACTN</name>
<dbReference type="Pfam" id="PF00884">
    <property type="entry name" value="Sulfatase"/>
    <property type="match status" value="1"/>
</dbReference>
<feature type="domain" description="Sulfatase N-terminal" evidence="1">
    <location>
        <begin position="2"/>
        <end position="54"/>
    </location>
</feature>
<dbReference type="InterPro" id="IPR017850">
    <property type="entry name" value="Alkaline_phosphatase_core_sf"/>
</dbReference>
<organism evidence="2 3">
    <name type="scientific">Streptomyces lutosisoli</name>
    <dbReference type="NCBI Taxonomy" id="2665721"/>
    <lineage>
        <taxon>Bacteria</taxon>
        <taxon>Bacillati</taxon>
        <taxon>Actinomycetota</taxon>
        <taxon>Actinomycetes</taxon>
        <taxon>Kitasatosporales</taxon>
        <taxon>Streptomycetaceae</taxon>
        <taxon>Streptomyces</taxon>
    </lineage>
</organism>
<accession>A0ABW2VL82</accession>
<evidence type="ECO:0000259" key="1">
    <source>
        <dbReference type="Pfam" id="PF00884"/>
    </source>
</evidence>
<dbReference type="Gene3D" id="3.40.720.10">
    <property type="entry name" value="Alkaline Phosphatase, subunit A"/>
    <property type="match status" value="1"/>
</dbReference>
<reference evidence="3" key="1">
    <citation type="journal article" date="2019" name="Int. J. Syst. Evol. Microbiol.">
        <title>The Global Catalogue of Microorganisms (GCM) 10K type strain sequencing project: providing services to taxonomists for standard genome sequencing and annotation.</title>
        <authorList>
            <consortium name="The Broad Institute Genomics Platform"/>
            <consortium name="The Broad Institute Genome Sequencing Center for Infectious Disease"/>
            <person name="Wu L."/>
            <person name="Ma J."/>
        </authorList>
    </citation>
    <scope>NUCLEOTIDE SEQUENCE [LARGE SCALE GENOMIC DNA]</scope>
    <source>
        <strain evidence="3">CGMCC 4.7198</strain>
    </source>
</reference>
<protein>
    <submittedName>
        <fullName evidence="2">Sulfatase-like hydrolase/transferase</fullName>
    </submittedName>
</protein>